<sequence length="444" mass="50863">MEILSEPLFFQTCQLCDKTFTQEHPYKRHVNYCRRAQTQRKGRPKSCTSCRIAKTKCDFGQPCSRCTKKDLRCAYGRTIRNGAATTIEHYQNHNARSSNELEGVNGLVSCEPPRVSLELDEFASDFISSLNTISTDPSELMPNSLDVFPPNITNDMQTRVPPRSLTSKGDLTRISNRLSSMQHASRVIMQMLYAYPQMMLRRQTFPPFIHPHWHLKTLPETLGNCMSIGQLFAARTPETQSFLWRMVAAEEGRFREKLHTFSPREVHLCLEAMIIYMMMSMSEPDPESKERTSRLFETAELIGIRFLDFTGSYSTSEIYEPSSTWQDWIFAESRRRIAIYLLHSYPTQSLLPYGVPMPRMRGPTPPTYPPTPPPLQRKRKASDAVPKSENDHQSQTLPPSPKRTQRELSFISISSGGHEDAQHDQLAPPDDRPVINTEPELSDE</sequence>
<evidence type="ECO:0000256" key="3">
    <source>
        <dbReference type="ARBA" id="ARBA00023015"/>
    </source>
</evidence>
<name>A0A8J5UJU3_FUSOX</name>
<evidence type="ECO:0000256" key="5">
    <source>
        <dbReference type="ARBA" id="ARBA00023242"/>
    </source>
</evidence>
<dbReference type="PANTHER" id="PTHR47660">
    <property type="entry name" value="TRANSCRIPTION FACTOR WITH C2H2 AND ZN(2)-CYS(6) DNA BINDING DOMAIN (EUROFUNG)-RELATED-RELATED"/>
    <property type="match status" value="1"/>
</dbReference>
<dbReference type="PROSITE" id="PS00463">
    <property type="entry name" value="ZN2_CY6_FUNGAL_1"/>
    <property type="match status" value="1"/>
</dbReference>
<feature type="region of interest" description="Disordered" evidence="6">
    <location>
        <begin position="353"/>
        <end position="444"/>
    </location>
</feature>
<keyword evidence="5" id="KW-0539">Nucleus</keyword>
<evidence type="ECO:0000313" key="9">
    <source>
        <dbReference type="Proteomes" id="UP000693942"/>
    </source>
</evidence>
<reference evidence="8" key="1">
    <citation type="submission" date="2021-04" db="EMBL/GenBank/DDBJ databases">
        <title>First draft genome resource for Brassicaceae pathogens Fusarium oxysporum f. sp. raphani and Fusarium oxysporum f. sp. rapae.</title>
        <authorList>
            <person name="Asai S."/>
        </authorList>
    </citation>
    <scope>NUCLEOTIDE SEQUENCE</scope>
    <source>
        <strain evidence="8">Tf1262</strain>
    </source>
</reference>
<evidence type="ECO:0000256" key="1">
    <source>
        <dbReference type="ARBA" id="ARBA00022723"/>
    </source>
</evidence>
<feature type="compositionally biased region" description="Basic and acidic residues" evidence="6">
    <location>
        <begin position="417"/>
        <end position="433"/>
    </location>
</feature>
<feature type="domain" description="Zn(2)-C6 fungal-type" evidence="7">
    <location>
        <begin position="46"/>
        <end position="75"/>
    </location>
</feature>
<dbReference type="PROSITE" id="PS50048">
    <property type="entry name" value="ZN2_CY6_FUNGAL_2"/>
    <property type="match status" value="1"/>
</dbReference>
<accession>A0A8J5UJU3</accession>
<dbReference type="EMBL" id="JAELUR010000012">
    <property type="protein sequence ID" value="KAG7424762.1"/>
    <property type="molecule type" value="Genomic_DNA"/>
</dbReference>
<keyword evidence="3" id="KW-0805">Transcription regulation</keyword>
<dbReference type="GO" id="GO:0008270">
    <property type="term" value="F:zinc ion binding"/>
    <property type="evidence" value="ECO:0007669"/>
    <property type="project" value="InterPro"/>
</dbReference>
<organism evidence="8 9">
    <name type="scientific">Fusarium oxysporum f. sp. raphani</name>
    <dbReference type="NCBI Taxonomy" id="96318"/>
    <lineage>
        <taxon>Eukaryota</taxon>
        <taxon>Fungi</taxon>
        <taxon>Dikarya</taxon>
        <taxon>Ascomycota</taxon>
        <taxon>Pezizomycotina</taxon>
        <taxon>Sordariomycetes</taxon>
        <taxon>Hypocreomycetidae</taxon>
        <taxon>Hypocreales</taxon>
        <taxon>Nectriaceae</taxon>
        <taxon>Fusarium</taxon>
        <taxon>Fusarium oxysporum species complex</taxon>
    </lineage>
</organism>
<feature type="compositionally biased region" description="Pro residues" evidence="6">
    <location>
        <begin position="363"/>
        <end position="375"/>
    </location>
</feature>
<gene>
    <name evidence="8" type="ORF">Forpi1262_v013961</name>
</gene>
<dbReference type="Proteomes" id="UP000693942">
    <property type="component" value="Unassembled WGS sequence"/>
</dbReference>
<evidence type="ECO:0000313" key="8">
    <source>
        <dbReference type="EMBL" id="KAG7424762.1"/>
    </source>
</evidence>
<dbReference type="Pfam" id="PF00172">
    <property type="entry name" value="Zn_clus"/>
    <property type="match status" value="1"/>
</dbReference>
<evidence type="ECO:0000259" key="7">
    <source>
        <dbReference type="PROSITE" id="PS50048"/>
    </source>
</evidence>
<evidence type="ECO:0000256" key="2">
    <source>
        <dbReference type="ARBA" id="ARBA00022833"/>
    </source>
</evidence>
<protein>
    <recommendedName>
        <fullName evidence="7">Zn(2)-C6 fungal-type domain-containing protein</fullName>
    </recommendedName>
</protein>
<dbReference type="SMART" id="SM00066">
    <property type="entry name" value="GAL4"/>
    <property type="match status" value="1"/>
</dbReference>
<evidence type="ECO:0000256" key="6">
    <source>
        <dbReference type="SAM" id="MobiDB-lite"/>
    </source>
</evidence>
<evidence type="ECO:0000256" key="4">
    <source>
        <dbReference type="ARBA" id="ARBA00023163"/>
    </source>
</evidence>
<proteinExistence type="predicted"/>
<dbReference type="InterPro" id="IPR001138">
    <property type="entry name" value="Zn2Cys6_DnaBD"/>
</dbReference>
<dbReference type="CDD" id="cd00067">
    <property type="entry name" value="GAL4"/>
    <property type="match status" value="1"/>
</dbReference>
<keyword evidence="2" id="KW-0862">Zinc</keyword>
<comment type="caution">
    <text evidence="8">The sequence shown here is derived from an EMBL/GenBank/DDBJ whole genome shotgun (WGS) entry which is preliminary data.</text>
</comment>
<keyword evidence="1" id="KW-0479">Metal-binding</keyword>
<keyword evidence="4" id="KW-0804">Transcription</keyword>
<dbReference type="PANTHER" id="PTHR47660:SF3">
    <property type="entry name" value="FINGER DOMAIN PROTEIN, PUTATIVE (AFU_ORTHOLOGUE AFUA_4G03310)-RELATED"/>
    <property type="match status" value="1"/>
</dbReference>
<dbReference type="AlphaFoldDB" id="A0A8J5UJU3"/>
<dbReference type="GO" id="GO:0000981">
    <property type="term" value="F:DNA-binding transcription factor activity, RNA polymerase II-specific"/>
    <property type="evidence" value="ECO:0007669"/>
    <property type="project" value="InterPro"/>
</dbReference>